<dbReference type="EnsemblMetazoa" id="AMAM004005-RA">
    <property type="protein sequence ID" value="AMAM004005-PA"/>
    <property type="gene ID" value="AMAM004005"/>
</dbReference>
<reference evidence="10" key="2">
    <citation type="submission" date="2020-05" db="UniProtKB">
        <authorList>
            <consortium name="EnsemblMetazoa"/>
        </authorList>
    </citation>
    <scope>IDENTIFICATION</scope>
    <source>
        <strain evidence="10">maculatus3</strain>
    </source>
</reference>
<dbReference type="Gene3D" id="1.20.5.990">
    <property type="entry name" value="Nemo cc2-lz domain - 1d5 darpin complex"/>
    <property type="match status" value="1"/>
</dbReference>
<dbReference type="PANTHER" id="PTHR31553:SF1">
    <property type="entry name" value="NF-KAPPA-B ESSENTIAL MODULATOR"/>
    <property type="match status" value="1"/>
</dbReference>
<dbReference type="GO" id="GO:0008270">
    <property type="term" value="F:zinc ion binding"/>
    <property type="evidence" value="ECO:0007669"/>
    <property type="project" value="UniProtKB-KW"/>
</dbReference>
<dbReference type="PANTHER" id="PTHR31553">
    <property type="entry name" value="NF-KAPPA-B ESSENTIAL MODULATOR"/>
    <property type="match status" value="1"/>
</dbReference>
<dbReference type="AlphaFoldDB" id="A0A182SCH2"/>
<evidence type="ECO:0000256" key="3">
    <source>
        <dbReference type="ARBA" id="ARBA00022723"/>
    </source>
</evidence>
<evidence type="ECO:0000256" key="8">
    <source>
        <dbReference type="SAM" id="Coils"/>
    </source>
</evidence>
<keyword evidence="5" id="KW-0862">Zinc</keyword>
<dbReference type="InterPro" id="IPR051301">
    <property type="entry name" value="Optineurin/NFkB_EssMod"/>
</dbReference>
<dbReference type="InterPro" id="IPR032419">
    <property type="entry name" value="CC2-LZ_dom"/>
</dbReference>
<keyword evidence="2" id="KW-0963">Cytoplasm</keyword>
<name>A0A182SCH2_9DIPT</name>
<dbReference type="GO" id="GO:0043122">
    <property type="term" value="P:regulation of canonical NF-kappaB signal transduction"/>
    <property type="evidence" value="ECO:0007669"/>
    <property type="project" value="TreeGrafter"/>
</dbReference>
<evidence type="ECO:0000256" key="6">
    <source>
        <dbReference type="ARBA" id="ARBA00023054"/>
    </source>
</evidence>
<evidence type="ECO:0000256" key="1">
    <source>
        <dbReference type="ARBA" id="ARBA00004496"/>
    </source>
</evidence>
<evidence type="ECO:0000313" key="11">
    <source>
        <dbReference type="Proteomes" id="UP000075901"/>
    </source>
</evidence>
<reference evidence="11" key="1">
    <citation type="submission" date="2013-09" db="EMBL/GenBank/DDBJ databases">
        <title>The Genome Sequence of Anopheles maculatus species B.</title>
        <authorList>
            <consortium name="The Broad Institute Genomics Platform"/>
            <person name="Neafsey D.E."/>
            <person name="Besansky N."/>
            <person name="Howell P."/>
            <person name="Walton C."/>
            <person name="Young S.K."/>
            <person name="Zeng Q."/>
            <person name="Gargeya S."/>
            <person name="Fitzgerald M."/>
            <person name="Haas B."/>
            <person name="Abouelleil A."/>
            <person name="Allen A.W."/>
            <person name="Alvarado L."/>
            <person name="Arachchi H.M."/>
            <person name="Berlin A.M."/>
            <person name="Chapman S.B."/>
            <person name="Gainer-Dewar J."/>
            <person name="Goldberg J."/>
            <person name="Griggs A."/>
            <person name="Gujja S."/>
            <person name="Hansen M."/>
            <person name="Howarth C."/>
            <person name="Imamovic A."/>
            <person name="Ireland A."/>
            <person name="Larimer J."/>
            <person name="McCowan C."/>
            <person name="Murphy C."/>
            <person name="Pearson M."/>
            <person name="Poon T.W."/>
            <person name="Priest M."/>
            <person name="Roberts A."/>
            <person name="Saif S."/>
            <person name="Shea T."/>
            <person name="Sisk P."/>
            <person name="Sykes S."/>
            <person name="Wortman J."/>
            <person name="Nusbaum C."/>
            <person name="Birren B."/>
        </authorList>
    </citation>
    <scope>NUCLEOTIDE SEQUENCE [LARGE SCALE GENOMIC DNA]</scope>
    <source>
        <strain evidence="11">maculatus3</strain>
    </source>
</reference>
<dbReference type="Pfam" id="PF16516">
    <property type="entry name" value="CC2-LZ"/>
    <property type="match status" value="1"/>
</dbReference>
<organism evidence="10 11">
    <name type="scientific">Anopheles maculatus</name>
    <dbReference type="NCBI Taxonomy" id="74869"/>
    <lineage>
        <taxon>Eukaryota</taxon>
        <taxon>Metazoa</taxon>
        <taxon>Ecdysozoa</taxon>
        <taxon>Arthropoda</taxon>
        <taxon>Hexapoda</taxon>
        <taxon>Insecta</taxon>
        <taxon>Pterygota</taxon>
        <taxon>Neoptera</taxon>
        <taxon>Endopterygota</taxon>
        <taxon>Diptera</taxon>
        <taxon>Nematocera</taxon>
        <taxon>Culicoidea</taxon>
        <taxon>Culicidae</taxon>
        <taxon>Anophelinae</taxon>
        <taxon>Anopheles</taxon>
        <taxon>Anopheles maculatus group</taxon>
    </lineage>
</organism>
<feature type="domain" description="CCHC NOA-type" evidence="9">
    <location>
        <begin position="118"/>
        <end position="148"/>
    </location>
</feature>
<dbReference type="GO" id="GO:0005737">
    <property type="term" value="C:cytoplasm"/>
    <property type="evidence" value="ECO:0007669"/>
    <property type="project" value="UniProtKB-SubCell"/>
</dbReference>
<sequence>MQQLFDNIKARDNTIQELRDELTALQERTQMLTVQSDIFQKDFEAERTAREELAGEKSRILSEFEVLQRRNVELTTQLSHTESERVQAAERAAIMVQKATSSQDMTESKITTEQEEEKVPLSLLRCPLCLKGYKDFSSLQSHAADCMGIE</sequence>
<evidence type="ECO:0000256" key="5">
    <source>
        <dbReference type="ARBA" id="ARBA00022833"/>
    </source>
</evidence>
<evidence type="ECO:0000256" key="4">
    <source>
        <dbReference type="ARBA" id="ARBA00022771"/>
    </source>
</evidence>
<accession>A0A182SCH2</accession>
<dbReference type="VEuPathDB" id="VectorBase:AMAM004005"/>
<keyword evidence="6 8" id="KW-0175">Coiled coil</keyword>
<evidence type="ECO:0000256" key="7">
    <source>
        <dbReference type="PROSITE-ProRule" id="PRU01142"/>
    </source>
</evidence>
<dbReference type="PROSITE" id="PS51801">
    <property type="entry name" value="ZF_CCHC_NOA"/>
    <property type="match status" value="1"/>
</dbReference>
<dbReference type="Proteomes" id="UP000075901">
    <property type="component" value="Unassembled WGS sequence"/>
</dbReference>
<keyword evidence="3" id="KW-0479">Metal-binding</keyword>
<keyword evidence="11" id="KW-1185">Reference proteome</keyword>
<proteinExistence type="predicted"/>
<dbReference type="GO" id="GO:0070530">
    <property type="term" value="F:K63-linked polyubiquitin modification-dependent protein binding"/>
    <property type="evidence" value="ECO:0007669"/>
    <property type="project" value="InterPro"/>
</dbReference>
<dbReference type="GO" id="GO:0005634">
    <property type="term" value="C:nucleus"/>
    <property type="evidence" value="ECO:0007669"/>
    <property type="project" value="TreeGrafter"/>
</dbReference>
<evidence type="ECO:0000259" key="9">
    <source>
        <dbReference type="PROSITE" id="PS51801"/>
    </source>
</evidence>
<keyword evidence="4 7" id="KW-0863">Zinc-finger</keyword>
<comment type="subcellular location">
    <subcellularLocation>
        <location evidence="1">Cytoplasm</location>
    </subcellularLocation>
</comment>
<evidence type="ECO:0000256" key="2">
    <source>
        <dbReference type="ARBA" id="ARBA00022490"/>
    </source>
</evidence>
<protein>
    <recommendedName>
        <fullName evidence="9">CCHC NOA-type domain-containing protein</fullName>
    </recommendedName>
</protein>
<evidence type="ECO:0000313" key="10">
    <source>
        <dbReference type="EnsemblMetazoa" id="AMAM004005-PA"/>
    </source>
</evidence>
<dbReference type="InterPro" id="IPR034735">
    <property type="entry name" value="NEMO_ZF"/>
</dbReference>
<feature type="coiled-coil region" evidence="8">
    <location>
        <begin position="1"/>
        <end position="35"/>
    </location>
</feature>